<name>A0A1I6LM67_9FIRM</name>
<gene>
    <name evidence="1" type="ORF">SAMN05661086_03392</name>
</gene>
<dbReference type="STRING" id="37658.SAMN05661086_03392"/>
<sequence>MEKLVIIINGRGGVGKDTLCSITEKYYRILNVSSITPIKEIAFQCGWNGEKDDKARKFLSDLKTILVEFNNLPQKYLEKQYNEFLNSNNQIMFVQIREGSEIIKFRNSVSTPCITLLIKRSNEIISQWGNTSDDEVENFKYDYCYDNVKSLENAEQDFMVFLDRVLSDRALHI</sequence>
<proteinExistence type="predicted"/>
<reference evidence="1 2" key="1">
    <citation type="submission" date="2016-10" db="EMBL/GenBank/DDBJ databases">
        <authorList>
            <person name="de Groot N.N."/>
        </authorList>
    </citation>
    <scope>NUCLEOTIDE SEQUENCE [LARGE SCALE GENOMIC DNA]</scope>
    <source>
        <strain evidence="1 2">743A</strain>
    </source>
</reference>
<dbReference type="Proteomes" id="UP000199659">
    <property type="component" value="Unassembled WGS sequence"/>
</dbReference>
<protein>
    <submittedName>
        <fullName evidence="1">Uncharacterized protein</fullName>
    </submittedName>
</protein>
<keyword evidence="2" id="KW-1185">Reference proteome</keyword>
<organism evidence="1 2">
    <name type="scientific">Anaeromicropila populeti</name>
    <dbReference type="NCBI Taxonomy" id="37658"/>
    <lineage>
        <taxon>Bacteria</taxon>
        <taxon>Bacillati</taxon>
        <taxon>Bacillota</taxon>
        <taxon>Clostridia</taxon>
        <taxon>Lachnospirales</taxon>
        <taxon>Lachnospiraceae</taxon>
        <taxon>Anaeromicropila</taxon>
    </lineage>
</organism>
<dbReference type="RefSeq" id="WP_092563547.1">
    <property type="nucleotide sequence ID" value="NZ_FOYZ01000018.1"/>
</dbReference>
<dbReference type="Gene3D" id="3.40.50.300">
    <property type="entry name" value="P-loop containing nucleotide triphosphate hydrolases"/>
    <property type="match status" value="1"/>
</dbReference>
<dbReference type="InterPro" id="IPR027417">
    <property type="entry name" value="P-loop_NTPase"/>
</dbReference>
<accession>A0A1I6LM67</accession>
<dbReference type="OrthoDB" id="1957837at2"/>
<evidence type="ECO:0000313" key="2">
    <source>
        <dbReference type="Proteomes" id="UP000199659"/>
    </source>
</evidence>
<dbReference type="EMBL" id="FOYZ01000018">
    <property type="protein sequence ID" value="SFS04499.1"/>
    <property type="molecule type" value="Genomic_DNA"/>
</dbReference>
<evidence type="ECO:0000313" key="1">
    <source>
        <dbReference type="EMBL" id="SFS04499.1"/>
    </source>
</evidence>
<dbReference type="AlphaFoldDB" id="A0A1I6LM67"/>